<reference evidence="1 2" key="1">
    <citation type="submission" date="2022-12" db="EMBL/GenBank/DDBJ databases">
        <title>Chromosome-level genome of Tegillarca granosa.</title>
        <authorList>
            <person name="Kim J."/>
        </authorList>
    </citation>
    <scope>NUCLEOTIDE SEQUENCE [LARGE SCALE GENOMIC DNA]</scope>
    <source>
        <strain evidence="1">Teg-2019</strain>
        <tissue evidence="1">Adductor muscle</tissue>
    </source>
</reference>
<name>A0ABQ9EUU5_TEGGR</name>
<dbReference type="InterPro" id="IPR029392">
    <property type="entry name" value="AP-5_subunit_s1"/>
</dbReference>
<dbReference type="Pfam" id="PF15001">
    <property type="entry name" value="AP-5_subunit_s1"/>
    <property type="match status" value="1"/>
</dbReference>
<evidence type="ECO:0000313" key="1">
    <source>
        <dbReference type="EMBL" id="KAJ8307712.1"/>
    </source>
</evidence>
<dbReference type="EMBL" id="JARBDR010000748">
    <property type="protein sequence ID" value="KAJ8307712.1"/>
    <property type="molecule type" value="Genomic_DNA"/>
</dbReference>
<dbReference type="PANTHER" id="PTHR16120:SF0">
    <property type="entry name" value="AP-5 COMPLEX SUBUNIT SIGMA-1"/>
    <property type="match status" value="1"/>
</dbReference>
<organism evidence="1 2">
    <name type="scientific">Tegillarca granosa</name>
    <name type="common">Malaysian cockle</name>
    <name type="synonym">Anadara granosa</name>
    <dbReference type="NCBI Taxonomy" id="220873"/>
    <lineage>
        <taxon>Eukaryota</taxon>
        <taxon>Metazoa</taxon>
        <taxon>Spiralia</taxon>
        <taxon>Lophotrochozoa</taxon>
        <taxon>Mollusca</taxon>
        <taxon>Bivalvia</taxon>
        <taxon>Autobranchia</taxon>
        <taxon>Pteriomorphia</taxon>
        <taxon>Arcoida</taxon>
        <taxon>Arcoidea</taxon>
        <taxon>Arcidae</taxon>
        <taxon>Tegillarca</taxon>
    </lineage>
</organism>
<proteinExistence type="predicted"/>
<keyword evidence="2" id="KW-1185">Reference proteome</keyword>
<dbReference type="Proteomes" id="UP001217089">
    <property type="component" value="Unassembled WGS sequence"/>
</dbReference>
<sequence>MTIFNKTKTRDNSHFPDQLETMVYAFIIHTLLPGTCKVLYYRVYGNEYDNENNNSDTEVRLTRKDDIHDIASQVHSEYQFRCAAVHRSVDDDIQRLGNEDTLPEFELGFLRIPDGSTFKHEKIVVWMGIGNTGFTLICEKTENRMLAENVLRTVIRFLQEHLRLLNQPLEAALKSDKVALVLSRFLPDGNLLFMNHRVSVTICLINKA</sequence>
<dbReference type="PANTHER" id="PTHR16120">
    <property type="entry name" value="AP-5 COMPLEX SUBUNIT SIGMA-1"/>
    <property type="match status" value="1"/>
</dbReference>
<protein>
    <submittedName>
        <fullName evidence="1">Uncharacterized protein</fullName>
    </submittedName>
</protein>
<accession>A0ABQ9EUU5</accession>
<gene>
    <name evidence="1" type="ORF">KUTeg_014735</name>
</gene>
<comment type="caution">
    <text evidence="1">The sequence shown here is derived from an EMBL/GenBank/DDBJ whole genome shotgun (WGS) entry which is preliminary data.</text>
</comment>
<evidence type="ECO:0000313" key="2">
    <source>
        <dbReference type="Proteomes" id="UP001217089"/>
    </source>
</evidence>